<protein>
    <submittedName>
        <fullName evidence="1">Uncharacterized protein</fullName>
    </submittedName>
</protein>
<keyword evidence="2" id="KW-1185">Reference proteome</keyword>
<dbReference type="RefSeq" id="XP_060321508.1">
    <property type="nucleotide sequence ID" value="XM_060475007.1"/>
</dbReference>
<evidence type="ECO:0000313" key="2">
    <source>
        <dbReference type="Proteomes" id="UP001175211"/>
    </source>
</evidence>
<sequence length="83" mass="9420">MHQKWIHSLSRLRLPPQPFALPSLALSTLLKWAHALHIFASLRNDMHFHSIGFPTRADIVSGWVARRVEITGASIFQDNLHSA</sequence>
<accession>A0AA39J0L4</accession>
<proteinExistence type="predicted"/>
<gene>
    <name evidence="1" type="ORF">EV420DRAFT_1600985</name>
</gene>
<dbReference type="Proteomes" id="UP001175211">
    <property type="component" value="Unassembled WGS sequence"/>
</dbReference>
<name>A0AA39J0L4_ARMTA</name>
<dbReference type="AlphaFoldDB" id="A0AA39J0L4"/>
<dbReference type="EMBL" id="JAUEPS010000236">
    <property type="protein sequence ID" value="KAK0433304.1"/>
    <property type="molecule type" value="Genomic_DNA"/>
</dbReference>
<reference evidence="1" key="1">
    <citation type="submission" date="2023-06" db="EMBL/GenBank/DDBJ databases">
        <authorList>
            <consortium name="Lawrence Berkeley National Laboratory"/>
            <person name="Ahrendt S."/>
            <person name="Sahu N."/>
            <person name="Indic B."/>
            <person name="Wong-Bajracharya J."/>
            <person name="Merenyi Z."/>
            <person name="Ke H.-M."/>
            <person name="Monk M."/>
            <person name="Kocsube S."/>
            <person name="Drula E."/>
            <person name="Lipzen A."/>
            <person name="Balint B."/>
            <person name="Henrissat B."/>
            <person name="Andreopoulos B."/>
            <person name="Martin F.M."/>
            <person name="Harder C.B."/>
            <person name="Rigling D."/>
            <person name="Ford K.L."/>
            <person name="Foster G.D."/>
            <person name="Pangilinan J."/>
            <person name="Papanicolaou A."/>
            <person name="Barry K."/>
            <person name="LaButti K."/>
            <person name="Viragh M."/>
            <person name="Koriabine M."/>
            <person name="Yan M."/>
            <person name="Riley R."/>
            <person name="Champramary S."/>
            <person name="Plett K.L."/>
            <person name="Tsai I.J."/>
            <person name="Slot J."/>
            <person name="Sipos G."/>
            <person name="Plett J."/>
            <person name="Nagy L.G."/>
            <person name="Grigoriev I.V."/>
        </authorList>
    </citation>
    <scope>NUCLEOTIDE SEQUENCE</scope>
    <source>
        <strain evidence="1">CCBAS 213</strain>
    </source>
</reference>
<evidence type="ECO:0000313" key="1">
    <source>
        <dbReference type="EMBL" id="KAK0433304.1"/>
    </source>
</evidence>
<comment type="caution">
    <text evidence="1">The sequence shown here is derived from an EMBL/GenBank/DDBJ whole genome shotgun (WGS) entry which is preliminary data.</text>
</comment>
<organism evidence="1 2">
    <name type="scientific">Armillaria tabescens</name>
    <name type="common">Ringless honey mushroom</name>
    <name type="synonym">Agaricus tabescens</name>
    <dbReference type="NCBI Taxonomy" id="1929756"/>
    <lineage>
        <taxon>Eukaryota</taxon>
        <taxon>Fungi</taxon>
        <taxon>Dikarya</taxon>
        <taxon>Basidiomycota</taxon>
        <taxon>Agaricomycotina</taxon>
        <taxon>Agaricomycetes</taxon>
        <taxon>Agaricomycetidae</taxon>
        <taxon>Agaricales</taxon>
        <taxon>Marasmiineae</taxon>
        <taxon>Physalacriaceae</taxon>
        <taxon>Desarmillaria</taxon>
    </lineage>
</organism>
<dbReference type="GeneID" id="85358555"/>